<gene>
    <name evidence="5" type="primary">msrB_2</name>
    <name evidence="5" type="ORF">bsdE14_31960</name>
</gene>
<comment type="catalytic activity">
    <reaction evidence="3">
        <text>L-methionyl-[protein] + [thioredoxin]-disulfide + H2O = L-methionyl-(R)-S-oxide-[protein] + [thioredoxin]-dithiol</text>
        <dbReference type="Rhea" id="RHEA:24164"/>
        <dbReference type="Rhea" id="RHEA-COMP:10698"/>
        <dbReference type="Rhea" id="RHEA-COMP:10700"/>
        <dbReference type="Rhea" id="RHEA-COMP:12313"/>
        <dbReference type="Rhea" id="RHEA-COMP:12314"/>
        <dbReference type="ChEBI" id="CHEBI:15377"/>
        <dbReference type="ChEBI" id="CHEBI:16044"/>
        <dbReference type="ChEBI" id="CHEBI:29950"/>
        <dbReference type="ChEBI" id="CHEBI:45764"/>
        <dbReference type="ChEBI" id="CHEBI:50058"/>
        <dbReference type="EC" id="1.8.4.12"/>
    </reaction>
</comment>
<dbReference type="PANTHER" id="PTHR10173">
    <property type="entry name" value="METHIONINE SULFOXIDE REDUCTASE"/>
    <property type="match status" value="1"/>
</dbReference>
<dbReference type="InterPro" id="IPR028427">
    <property type="entry name" value="Met_Sox_Rdtase_MsrB"/>
</dbReference>
<evidence type="ECO:0000256" key="2">
    <source>
        <dbReference type="ARBA" id="ARBA00023002"/>
    </source>
</evidence>
<feature type="domain" description="MsrB" evidence="4">
    <location>
        <begin position="12"/>
        <end position="134"/>
    </location>
</feature>
<dbReference type="NCBIfam" id="TIGR00357">
    <property type="entry name" value="peptide-methionine (R)-S-oxide reductase MsrB"/>
    <property type="match status" value="1"/>
</dbReference>
<dbReference type="RefSeq" id="WP_264851112.1">
    <property type="nucleotide sequence ID" value="NZ_BRXR01000001.1"/>
</dbReference>
<protein>
    <recommendedName>
        <fullName evidence="1">peptide-methionine (R)-S-oxide reductase</fullName>
        <ecNumber evidence="1">1.8.4.12</ecNumber>
    </recommendedName>
</protein>
<evidence type="ECO:0000313" key="6">
    <source>
        <dbReference type="Proteomes" id="UP001208567"/>
    </source>
</evidence>
<evidence type="ECO:0000256" key="1">
    <source>
        <dbReference type="ARBA" id="ARBA00012499"/>
    </source>
</evidence>
<dbReference type="PANTHER" id="PTHR10173:SF59">
    <property type="entry name" value="PEPTIDE METHIONINE SULFOXIDE REDUCTASE MSRA_MSRB"/>
    <property type="match status" value="1"/>
</dbReference>
<evidence type="ECO:0000313" key="5">
    <source>
        <dbReference type="EMBL" id="GLC31786.1"/>
    </source>
</evidence>
<dbReference type="InterPro" id="IPR002579">
    <property type="entry name" value="Met_Sox_Rdtase_MsrB_dom"/>
</dbReference>
<dbReference type="SUPFAM" id="SSF51316">
    <property type="entry name" value="Mss4-like"/>
    <property type="match status" value="1"/>
</dbReference>
<dbReference type="InterPro" id="IPR011057">
    <property type="entry name" value="Mss4-like_sf"/>
</dbReference>
<dbReference type="PROSITE" id="PS51790">
    <property type="entry name" value="MSRB"/>
    <property type="match status" value="1"/>
</dbReference>
<comment type="caution">
    <text evidence="5">The sequence shown here is derived from an EMBL/GenBank/DDBJ whole genome shotgun (WGS) entry which is preliminary data.</text>
</comment>
<reference evidence="5 6" key="1">
    <citation type="journal article" date="2024" name="Int. J. Syst. Evol. Microbiol.">
        <title>Clostridium omnivorum sp. nov., isolated from anoxic soil under the treatment of reductive soil disinfestation.</title>
        <authorList>
            <person name="Ueki A."/>
            <person name="Tonouchi A."/>
            <person name="Kaku N."/>
            <person name="Honma S."/>
            <person name="Ueki K."/>
        </authorList>
    </citation>
    <scope>NUCLEOTIDE SEQUENCE [LARGE SCALE GENOMIC DNA]</scope>
    <source>
        <strain evidence="5 6">E14</strain>
    </source>
</reference>
<dbReference type="EC" id="1.8.4.12" evidence="1"/>
<dbReference type="Proteomes" id="UP001208567">
    <property type="component" value="Unassembled WGS sequence"/>
</dbReference>
<evidence type="ECO:0000259" key="4">
    <source>
        <dbReference type="PROSITE" id="PS51790"/>
    </source>
</evidence>
<accession>A0ABQ5N9E0</accession>
<evidence type="ECO:0000256" key="3">
    <source>
        <dbReference type="ARBA" id="ARBA00048488"/>
    </source>
</evidence>
<dbReference type="EMBL" id="BRXR01000001">
    <property type="protein sequence ID" value="GLC31786.1"/>
    <property type="molecule type" value="Genomic_DNA"/>
</dbReference>
<dbReference type="Gene3D" id="2.170.150.20">
    <property type="entry name" value="Peptide methionine sulfoxide reductase"/>
    <property type="match status" value="1"/>
</dbReference>
<keyword evidence="6" id="KW-1185">Reference proteome</keyword>
<organism evidence="5 6">
    <name type="scientific">Clostridium omnivorum</name>
    <dbReference type="NCBI Taxonomy" id="1604902"/>
    <lineage>
        <taxon>Bacteria</taxon>
        <taxon>Bacillati</taxon>
        <taxon>Bacillota</taxon>
        <taxon>Clostridia</taxon>
        <taxon>Eubacteriales</taxon>
        <taxon>Clostridiaceae</taxon>
        <taxon>Clostridium</taxon>
    </lineage>
</organism>
<name>A0ABQ5N9E0_9CLOT</name>
<keyword evidence="2" id="KW-0560">Oxidoreductase</keyword>
<proteinExistence type="predicted"/>
<dbReference type="Pfam" id="PF01641">
    <property type="entry name" value="SelR"/>
    <property type="match status" value="1"/>
</dbReference>
<sequence length="149" mass="17200">MTNKNNYKRPSKEELLEKLSPLQYEVTQENATERPFTSELYNFDKQGIYVDIVSGEPLFSSKDKFHSECGWPSFSKPIEKNIKEKLDLSHNMSRTEVRSKIGDSHLGHVFTDGPEEKGGLRYCINGAALRFIPLEDLEKEGYSEYLELF</sequence>